<comment type="caution">
    <text evidence="2">The sequence shown here is derived from an EMBL/GenBank/DDBJ whole genome shotgun (WGS) entry which is preliminary data.</text>
</comment>
<accession>A0ABS2TSG2</accession>
<name>A0ABS2TSG2_9ACTN</name>
<organism evidence="2 3">
    <name type="scientific">Actinacidiphila acididurans</name>
    <dbReference type="NCBI Taxonomy" id="2784346"/>
    <lineage>
        <taxon>Bacteria</taxon>
        <taxon>Bacillati</taxon>
        <taxon>Actinomycetota</taxon>
        <taxon>Actinomycetes</taxon>
        <taxon>Kitasatosporales</taxon>
        <taxon>Streptomycetaceae</taxon>
        <taxon>Actinacidiphila</taxon>
    </lineage>
</organism>
<dbReference type="RefSeq" id="WP_205358131.1">
    <property type="nucleotide sequence ID" value="NZ_JADKYB010000008.1"/>
</dbReference>
<gene>
    <name evidence="2" type="ORF">ITX44_17305</name>
</gene>
<feature type="compositionally biased region" description="Basic and acidic residues" evidence="1">
    <location>
        <begin position="147"/>
        <end position="159"/>
    </location>
</feature>
<proteinExistence type="predicted"/>
<evidence type="ECO:0000313" key="3">
    <source>
        <dbReference type="Proteomes" id="UP000749040"/>
    </source>
</evidence>
<dbReference type="EMBL" id="JADKYB010000008">
    <property type="protein sequence ID" value="MBM9506278.1"/>
    <property type="molecule type" value="Genomic_DNA"/>
</dbReference>
<feature type="compositionally biased region" description="Basic and acidic residues" evidence="1">
    <location>
        <begin position="123"/>
        <end position="134"/>
    </location>
</feature>
<keyword evidence="3" id="KW-1185">Reference proteome</keyword>
<feature type="region of interest" description="Disordered" evidence="1">
    <location>
        <begin position="96"/>
        <end position="206"/>
    </location>
</feature>
<dbReference type="Proteomes" id="UP000749040">
    <property type="component" value="Unassembled WGS sequence"/>
</dbReference>
<sequence length="206" mass="21194">MKTGPAAVALAGSYVLGRMRKPQWALAVAGAVVARRLRAQGGDALGGILQSPGLGKLGEDLRGNVTAAGKAAAMAAAAHRMDALSDRIAERTAALRGTADTGPEDQGDGEAAETEAEDTGEEAPDRGEKREAGGKRRTAPRSGSRSEAARQKGDAEAKRSPAKRAPARSSRTAREGDSRKAAGRGPSRRTGSTERGGARTSGREER</sequence>
<evidence type="ECO:0000313" key="2">
    <source>
        <dbReference type="EMBL" id="MBM9506278.1"/>
    </source>
</evidence>
<evidence type="ECO:0000256" key="1">
    <source>
        <dbReference type="SAM" id="MobiDB-lite"/>
    </source>
</evidence>
<reference evidence="2 3" key="1">
    <citation type="submission" date="2021-01" db="EMBL/GenBank/DDBJ databases">
        <title>Streptomyces acididurans sp. nov., isolated from a peat swamp forest soil.</title>
        <authorList>
            <person name="Chantavorakit T."/>
            <person name="Duangmal K."/>
        </authorList>
    </citation>
    <scope>NUCLEOTIDE SEQUENCE [LARGE SCALE GENOMIC DNA]</scope>
    <source>
        <strain evidence="2 3">KK5PA1</strain>
    </source>
</reference>
<protein>
    <submittedName>
        <fullName evidence="2">Uncharacterized protein</fullName>
    </submittedName>
</protein>
<feature type="compositionally biased region" description="Acidic residues" evidence="1">
    <location>
        <begin position="102"/>
        <end position="122"/>
    </location>
</feature>